<name>A0A133UDQ5_9EURY</name>
<sequence length="303" mass="35332">MDVKVSDFLREWQEKYPDLSIAPPPEEIMREKGLDYEDEEERKKVLERVKKLGYQPSSPISAEEKREHSEKLKSLIRDWKEKLNESTTAKKLVKEIEEKPLFPDLKVHLRKSLFKKWKEFKELHKKYHNTRQDLLSKIKGEVERIEKSGIPINGYFSGDVPLFLLDSSLEKLESGDGFDLISKIRNTDILGVPESKLVDISESEPEEISEYEPKEMSVSELAEMIESKPKGDWMLRVTVSLMEEIIQSIYQSEKLEELDTSYNELNRLKGEIEGRLERYLNLTTFSGCCEYLVGEPSYLGEEC</sequence>
<evidence type="ECO:0000313" key="1">
    <source>
        <dbReference type="EMBL" id="KXA92226.1"/>
    </source>
</evidence>
<gene>
    <name evidence="1" type="ORF">AKJ65_07875</name>
</gene>
<dbReference type="AlphaFoldDB" id="A0A133UDQ5"/>
<reference evidence="1 2" key="1">
    <citation type="journal article" date="2016" name="Sci. Rep.">
        <title>Metabolic traits of an uncultured archaeal lineage -MSBL1- from brine pools of the Red Sea.</title>
        <authorList>
            <person name="Mwirichia R."/>
            <person name="Alam I."/>
            <person name="Rashid M."/>
            <person name="Vinu M."/>
            <person name="Ba-Alawi W."/>
            <person name="Anthony Kamau A."/>
            <person name="Kamanda Ngugi D."/>
            <person name="Goker M."/>
            <person name="Klenk H.P."/>
            <person name="Bajic V."/>
            <person name="Stingl U."/>
        </authorList>
    </citation>
    <scope>NUCLEOTIDE SEQUENCE [LARGE SCALE GENOMIC DNA]</scope>
    <source>
        <strain evidence="1">SCGC-AAA259E19</strain>
    </source>
</reference>
<evidence type="ECO:0000313" key="2">
    <source>
        <dbReference type="Proteomes" id="UP000070284"/>
    </source>
</evidence>
<protein>
    <submittedName>
        <fullName evidence="1">Uncharacterized protein</fullName>
    </submittedName>
</protein>
<keyword evidence="2" id="KW-1185">Reference proteome</keyword>
<comment type="caution">
    <text evidence="1">The sequence shown here is derived from an EMBL/GenBank/DDBJ whole genome shotgun (WGS) entry which is preliminary data.</text>
</comment>
<organism evidence="1 2">
    <name type="scientific">candidate division MSBL1 archaeon SCGC-AAA259E19</name>
    <dbReference type="NCBI Taxonomy" id="1698264"/>
    <lineage>
        <taxon>Archaea</taxon>
        <taxon>Methanobacteriati</taxon>
        <taxon>Methanobacteriota</taxon>
        <taxon>candidate division MSBL1</taxon>
    </lineage>
</organism>
<accession>A0A133UDQ5</accession>
<dbReference type="EMBL" id="LHXO01000175">
    <property type="protein sequence ID" value="KXA92226.1"/>
    <property type="molecule type" value="Genomic_DNA"/>
</dbReference>
<dbReference type="Proteomes" id="UP000070284">
    <property type="component" value="Unassembled WGS sequence"/>
</dbReference>
<proteinExistence type="predicted"/>